<dbReference type="PANTHER" id="PTHR30146:SF148">
    <property type="entry name" value="HTH-TYPE TRANSCRIPTIONAL REPRESSOR PURR-RELATED"/>
    <property type="match status" value="1"/>
</dbReference>
<reference evidence="6 7" key="1">
    <citation type="submission" date="2018-06" db="EMBL/GenBank/DDBJ databases">
        <authorList>
            <consortium name="Pathogen Informatics"/>
            <person name="Doyle S."/>
        </authorList>
    </citation>
    <scope>NUCLEOTIDE SEQUENCE [LARGE SCALE GENOMIC DNA]</scope>
    <source>
        <strain evidence="6 7">NCTC9177</strain>
    </source>
</reference>
<evidence type="ECO:0000256" key="3">
    <source>
        <dbReference type="ARBA" id="ARBA00023125"/>
    </source>
</evidence>
<evidence type="ECO:0000313" key="7">
    <source>
        <dbReference type="Proteomes" id="UP000254545"/>
    </source>
</evidence>
<dbReference type="CDD" id="cd01392">
    <property type="entry name" value="HTH_LacI"/>
    <property type="match status" value="1"/>
</dbReference>
<sequence length="156" mass="16743">MKKVSIIDVAKLAGVSVSTVSLVLRQKGKISDATIEKVNAAIQELGYVHNVAAANLRANTTNLIGLILRDFNDSFSIKVMANIVQELEKQGYMVILGQPRDDHDYLARCLLSFKQQGVAGVIYLDADTHQQCVARGLTGMSAAAGRGLANAAHRPP</sequence>
<dbReference type="PROSITE" id="PS00356">
    <property type="entry name" value="HTH_LACI_1"/>
    <property type="match status" value="1"/>
</dbReference>
<dbReference type="PANTHER" id="PTHR30146">
    <property type="entry name" value="LACI-RELATED TRANSCRIPTIONAL REPRESSOR"/>
    <property type="match status" value="1"/>
</dbReference>
<dbReference type="InterPro" id="IPR010982">
    <property type="entry name" value="Lambda_DNA-bd_dom_sf"/>
</dbReference>
<dbReference type="AlphaFoldDB" id="A0A7H4MAQ2"/>
<dbReference type="InterPro" id="IPR001761">
    <property type="entry name" value="Peripla_BP/Lac1_sug-bd_dom"/>
</dbReference>
<evidence type="ECO:0000259" key="5">
    <source>
        <dbReference type="PROSITE" id="PS50932"/>
    </source>
</evidence>
<comment type="caution">
    <text evidence="6">The sequence shown here is derived from an EMBL/GenBank/DDBJ whole genome shotgun (WGS) entry which is preliminary data.</text>
</comment>
<accession>A0A7H4MAQ2</accession>
<dbReference type="InterPro" id="IPR028082">
    <property type="entry name" value="Peripla_BP_I"/>
</dbReference>
<evidence type="ECO:0000256" key="2">
    <source>
        <dbReference type="ARBA" id="ARBA00023015"/>
    </source>
</evidence>
<evidence type="ECO:0000256" key="4">
    <source>
        <dbReference type="ARBA" id="ARBA00023163"/>
    </source>
</evidence>
<dbReference type="SUPFAM" id="SSF47413">
    <property type="entry name" value="lambda repressor-like DNA-binding domains"/>
    <property type="match status" value="1"/>
</dbReference>
<feature type="domain" description="HTH lacI-type" evidence="5">
    <location>
        <begin position="4"/>
        <end position="58"/>
    </location>
</feature>
<keyword evidence="2" id="KW-0805">Transcription regulation</keyword>
<protein>
    <submittedName>
        <fullName evidence="6">Maltose regulon regulatory protein MalI</fullName>
    </submittedName>
</protein>
<dbReference type="GO" id="GO:0003700">
    <property type="term" value="F:DNA-binding transcription factor activity"/>
    <property type="evidence" value="ECO:0007669"/>
    <property type="project" value="TreeGrafter"/>
</dbReference>
<dbReference type="Gene3D" id="1.10.260.40">
    <property type="entry name" value="lambda repressor-like DNA-binding domains"/>
    <property type="match status" value="1"/>
</dbReference>
<dbReference type="InterPro" id="IPR000843">
    <property type="entry name" value="HTH_LacI"/>
</dbReference>
<dbReference type="SUPFAM" id="SSF53822">
    <property type="entry name" value="Periplasmic binding protein-like I"/>
    <property type="match status" value="1"/>
</dbReference>
<dbReference type="Pfam" id="PF00532">
    <property type="entry name" value="Peripla_BP_1"/>
    <property type="match status" value="1"/>
</dbReference>
<gene>
    <name evidence="6" type="primary">degA_2</name>
    <name evidence="6" type="ORF">NCTC9177_01191</name>
</gene>
<dbReference type="GO" id="GO:0000976">
    <property type="term" value="F:transcription cis-regulatory region binding"/>
    <property type="evidence" value="ECO:0007669"/>
    <property type="project" value="TreeGrafter"/>
</dbReference>
<name>A0A7H4MAQ2_KLEVA</name>
<evidence type="ECO:0000313" key="6">
    <source>
        <dbReference type="EMBL" id="STS87402.1"/>
    </source>
</evidence>
<proteinExistence type="predicted"/>
<dbReference type="Proteomes" id="UP000254545">
    <property type="component" value="Unassembled WGS sequence"/>
</dbReference>
<dbReference type="EMBL" id="UGKR01000003">
    <property type="protein sequence ID" value="STS87402.1"/>
    <property type="molecule type" value="Genomic_DNA"/>
</dbReference>
<organism evidence="6 7">
    <name type="scientific">Klebsiella variicola</name>
    <dbReference type="NCBI Taxonomy" id="244366"/>
    <lineage>
        <taxon>Bacteria</taxon>
        <taxon>Pseudomonadati</taxon>
        <taxon>Pseudomonadota</taxon>
        <taxon>Gammaproteobacteria</taxon>
        <taxon>Enterobacterales</taxon>
        <taxon>Enterobacteriaceae</taxon>
        <taxon>Klebsiella/Raoultella group</taxon>
        <taxon>Klebsiella</taxon>
        <taxon>Klebsiella pneumoniae complex</taxon>
    </lineage>
</organism>
<keyword evidence="4" id="KW-0804">Transcription</keyword>
<dbReference type="PROSITE" id="PS50932">
    <property type="entry name" value="HTH_LACI_2"/>
    <property type="match status" value="1"/>
</dbReference>
<dbReference type="Pfam" id="PF00356">
    <property type="entry name" value="LacI"/>
    <property type="match status" value="1"/>
</dbReference>
<dbReference type="Gene3D" id="3.40.50.2300">
    <property type="match status" value="1"/>
</dbReference>
<keyword evidence="1" id="KW-0678">Repressor</keyword>
<evidence type="ECO:0000256" key="1">
    <source>
        <dbReference type="ARBA" id="ARBA00022491"/>
    </source>
</evidence>
<dbReference type="SMART" id="SM00354">
    <property type="entry name" value="HTH_LACI"/>
    <property type="match status" value="1"/>
</dbReference>
<keyword evidence="3" id="KW-0238">DNA-binding</keyword>